<feature type="compositionally biased region" description="Basic and acidic residues" evidence="1">
    <location>
        <begin position="67"/>
        <end position="89"/>
    </location>
</feature>
<proteinExistence type="predicted"/>
<keyword evidence="3" id="KW-1185">Reference proteome</keyword>
<sequence>MRRDARLSAPVSCLDPSTHSATSSTPPIATASAAANTLYGARQYVLPKYQQAVHCAATQHNEGTSQPEHEANRDNRPEPINHRNIRDPT</sequence>
<name>A0A2J8A825_9CHLO</name>
<feature type="region of interest" description="Disordered" evidence="1">
    <location>
        <begin position="56"/>
        <end position="89"/>
    </location>
</feature>
<comment type="caution">
    <text evidence="2">The sequence shown here is derived from an EMBL/GenBank/DDBJ whole genome shotgun (WGS) entry which is preliminary data.</text>
</comment>
<evidence type="ECO:0000313" key="3">
    <source>
        <dbReference type="Proteomes" id="UP000236333"/>
    </source>
</evidence>
<accession>A0A2J8A825</accession>
<dbReference type="EMBL" id="PGGS01000119">
    <property type="protein sequence ID" value="PNH08686.1"/>
    <property type="molecule type" value="Genomic_DNA"/>
</dbReference>
<protein>
    <submittedName>
        <fullName evidence="2">Uncharacterized protein</fullName>
    </submittedName>
</protein>
<feature type="region of interest" description="Disordered" evidence="1">
    <location>
        <begin position="1"/>
        <end position="27"/>
    </location>
</feature>
<gene>
    <name evidence="2" type="ORF">TSOC_004721</name>
</gene>
<feature type="compositionally biased region" description="Low complexity" evidence="1">
    <location>
        <begin position="16"/>
        <end position="27"/>
    </location>
</feature>
<dbReference type="AlphaFoldDB" id="A0A2J8A825"/>
<organism evidence="2 3">
    <name type="scientific">Tetrabaena socialis</name>
    <dbReference type="NCBI Taxonomy" id="47790"/>
    <lineage>
        <taxon>Eukaryota</taxon>
        <taxon>Viridiplantae</taxon>
        <taxon>Chlorophyta</taxon>
        <taxon>core chlorophytes</taxon>
        <taxon>Chlorophyceae</taxon>
        <taxon>CS clade</taxon>
        <taxon>Chlamydomonadales</taxon>
        <taxon>Tetrabaenaceae</taxon>
        <taxon>Tetrabaena</taxon>
    </lineage>
</organism>
<dbReference type="Proteomes" id="UP000236333">
    <property type="component" value="Unassembled WGS sequence"/>
</dbReference>
<evidence type="ECO:0000256" key="1">
    <source>
        <dbReference type="SAM" id="MobiDB-lite"/>
    </source>
</evidence>
<evidence type="ECO:0000313" key="2">
    <source>
        <dbReference type="EMBL" id="PNH08686.1"/>
    </source>
</evidence>
<reference evidence="2 3" key="1">
    <citation type="journal article" date="2017" name="Mol. Biol. Evol.">
        <title>The 4-celled Tetrabaena socialis nuclear genome reveals the essential components for genetic control of cell number at the origin of multicellularity in the volvocine lineage.</title>
        <authorList>
            <person name="Featherston J."/>
            <person name="Arakaki Y."/>
            <person name="Hanschen E.R."/>
            <person name="Ferris P.J."/>
            <person name="Michod R.E."/>
            <person name="Olson B.J.S.C."/>
            <person name="Nozaki H."/>
            <person name="Durand P.M."/>
        </authorList>
    </citation>
    <scope>NUCLEOTIDE SEQUENCE [LARGE SCALE GENOMIC DNA]</scope>
    <source>
        <strain evidence="2 3">NIES-571</strain>
    </source>
</reference>